<name>A0A8B6BMC9_MYTGA</name>
<protein>
    <submittedName>
        <fullName evidence="2">Uncharacterized protein</fullName>
    </submittedName>
</protein>
<comment type="caution">
    <text evidence="2">The sequence shown here is derived from an EMBL/GenBank/DDBJ whole genome shotgun (WGS) entry which is preliminary data.</text>
</comment>
<feature type="compositionally biased region" description="Polar residues" evidence="1">
    <location>
        <begin position="178"/>
        <end position="196"/>
    </location>
</feature>
<dbReference type="EMBL" id="UYJE01000318">
    <property type="protein sequence ID" value="VDH92266.1"/>
    <property type="molecule type" value="Genomic_DNA"/>
</dbReference>
<dbReference type="AlphaFoldDB" id="A0A8B6BMC9"/>
<dbReference type="OrthoDB" id="6104287at2759"/>
<dbReference type="Proteomes" id="UP000596742">
    <property type="component" value="Unassembled WGS sequence"/>
</dbReference>
<evidence type="ECO:0000256" key="1">
    <source>
        <dbReference type="SAM" id="MobiDB-lite"/>
    </source>
</evidence>
<feature type="region of interest" description="Disordered" evidence="1">
    <location>
        <begin position="220"/>
        <end position="247"/>
    </location>
</feature>
<evidence type="ECO:0000313" key="3">
    <source>
        <dbReference type="Proteomes" id="UP000596742"/>
    </source>
</evidence>
<reference evidence="2" key="1">
    <citation type="submission" date="2018-11" db="EMBL/GenBank/DDBJ databases">
        <authorList>
            <person name="Alioto T."/>
            <person name="Alioto T."/>
        </authorList>
    </citation>
    <scope>NUCLEOTIDE SEQUENCE</scope>
</reference>
<gene>
    <name evidence="2" type="ORF">MGAL_10B072407</name>
</gene>
<organism evidence="2 3">
    <name type="scientific">Mytilus galloprovincialis</name>
    <name type="common">Mediterranean mussel</name>
    <dbReference type="NCBI Taxonomy" id="29158"/>
    <lineage>
        <taxon>Eukaryota</taxon>
        <taxon>Metazoa</taxon>
        <taxon>Spiralia</taxon>
        <taxon>Lophotrochozoa</taxon>
        <taxon>Mollusca</taxon>
        <taxon>Bivalvia</taxon>
        <taxon>Autobranchia</taxon>
        <taxon>Pteriomorphia</taxon>
        <taxon>Mytilida</taxon>
        <taxon>Mytiloidea</taxon>
        <taxon>Mytilidae</taxon>
        <taxon>Mytilinae</taxon>
        <taxon>Mytilus</taxon>
    </lineage>
</organism>
<accession>A0A8B6BMC9</accession>
<feature type="region of interest" description="Disordered" evidence="1">
    <location>
        <begin position="170"/>
        <end position="198"/>
    </location>
</feature>
<keyword evidence="3" id="KW-1185">Reference proteome</keyword>
<evidence type="ECO:0000313" key="2">
    <source>
        <dbReference type="EMBL" id="VDH92266.1"/>
    </source>
</evidence>
<feature type="compositionally biased region" description="Polar residues" evidence="1">
    <location>
        <begin position="228"/>
        <end position="247"/>
    </location>
</feature>
<proteinExistence type="predicted"/>
<sequence>MIFQLYQRSGLLKQDFISFIYQSNTVVKKIMEAKLQPLVTLCVILLVDGAVLNTKYDHDQLQDNDLTNTKVQAFGGLQTHRAPRLDNTPLFDMFDTQPFVDQKTHLDQLYTDQRTYRNEYYWNSIFNSLFRELMSELRQNAKPANILTNLNEEQAPVMNHRYEVSIIDPRTINRKKTTNNSKKPTQVSPNPPSSVVNARPIERGTNLNEEPTHFIKHQYKESKEDPRTGNQATPTKSMDQPVSNMDHPQSTLMHHKTIESLPNLNDLPAPIIKHRYKVSIVDPRTIKHKEVTRNLDKPGSIIDHPQSTLMDHKTIESLPNLNDLPAPITKHRYKVSIVDPRFIKQKETRRNLDKPGSIIDHPQSNVNDPKTIESFPNLDDLPSPIIKHRYNVSMVDPRTIKQKETRRNVDKPGSTVDQLPSSVVDPTTIGGLTPLNEEQVPMIEHRYKATIIDPRTIKSKIMKH</sequence>